<gene>
    <name evidence="1" type="ORF">T265_12124</name>
</gene>
<dbReference type="Proteomes" id="UP000054324">
    <property type="component" value="Unassembled WGS sequence"/>
</dbReference>
<sequence length="93" mass="10637">MPHLQAWWQFKYMGLQDNQISRLANSPDPFVCASWLSVMGAMHTAAKRRANSHCRFRKTDPENGCSERNTLGLESVKSMALPQDISKCGRRQR</sequence>
<evidence type="ECO:0000313" key="2">
    <source>
        <dbReference type="Proteomes" id="UP000054324"/>
    </source>
</evidence>
<dbReference type="KEGG" id="ovi:T265_12124"/>
<dbReference type="EMBL" id="KL597640">
    <property type="protein sequence ID" value="KER18865.1"/>
    <property type="molecule type" value="Genomic_DNA"/>
</dbReference>
<dbReference type="GeneID" id="20326292"/>
<proteinExistence type="predicted"/>
<name>A0A074Z6I7_OPIVI</name>
<organism evidence="1 2">
    <name type="scientific">Opisthorchis viverrini</name>
    <name type="common">Southeast Asian liver fluke</name>
    <dbReference type="NCBI Taxonomy" id="6198"/>
    <lineage>
        <taxon>Eukaryota</taxon>
        <taxon>Metazoa</taxon>
        <taxon>Spiralia</taxon>
        <taxon>Lophotrochozoa</taxon>
        <taxon>Platyhelminthes</taxon>
        <taxon>Trematoda</taxon>
        <taxon>Digenea</taxon>
        <taxon>Opisthorchiida</taxon>
        <taxon>Opisthorchiata</taxon>
        <taxon>Opisthorchiidae</taxon>
        <taxon>Opisthorchis</taxon>
    </lineage>
</organism>
<dbReference type="CTD" id="20326292"/>
<reference evidence="1 2" key="1">
    <citation type="submission" date="2013-11" db="EMBL/GenBank/DDBJ databases">
        <title>Opisthorchis viverrini - life in the bile duct.</title>
        <authorList>
            <person name="Young N.D."/>
            <person name="Nagarajan N."/>
            <person name="Lin S.J."/>
            <person name="Korhonen P.K."/>
            <person name="Jex A.R."/>
            <person name="Hall R.S."/>
            <person name="Safavi-Hemami H."/>
            <person name="Kaewkong W."/>
            <person name="Bertrand D."/>
            <person name="Gao S."/>
            <person name="Seet Q."/>
            <person name="Wongkham S."/>
            <person name="Teh B.T."/>
            <person name="Wongkham C."/>
            <person name="Intapan P.M."/>
            <person name="Maleewong W."/>
            <person name="Yang X."/>
            <person name="Hu M."/>
            <person name="Wang Z."/>
            <person name="Hofmann A."/>
            <person name="Sternberg P.W."/>
            <person name="Tan P."/>
            <person name="Wang J."/>
            <person name="Gasser R.B."/>
        </authorList>
    </citation>
    <scope>NUCLEOTIDE SEQUENCE [LARGE SCALE GENOMIC DNA]</scope>
</reference>
<dbReference type="RefSeq" id="XP_009177388.1">
    <property type="nucleotide sequence ID" value="XM_009179124.1"/>
</dbReference>
<dbReference type="AlphaFoldDB" id="A0A074Z6I7"/>
<accession>A0A074Z6I7</accession>
<keyword evidence="2" id="KW-1185">Reference proteome</keyword>
<evidence type="ECO:0000313" key="1">
    <source>
        <dbReference type="EMBL" id="KER18865.1"/>
    </source>
</evidence>
<protein>
    <submittedName>
        <fullName evidence="1">Uncharacterized protein</fullName>
    </submittedName>
</protein>